<dbReference type="EMBL" id="JAWDJX010000017">
    <property type="protein sequence ID" value="KAK3053202.1"/>
    <property type="molecule type" value="Genomic_DNA"/>
</dbReference>
<dbReference type="Proteomes" id="UP001271007">
    <property type="component" value="Unassembled WGS sequence"/>
</dbReference>
<keyword evidence="5" id="KW-1185">Reference proteome</keyword>
<accession>A0AAJ0DMS0</accession>
<dbReference type="Pfam" id="PF24800">
    <property type="entry name" value="DUF7702"/>
    <property type="match status" value="1"/>
</dbReference>
<dbReference type="InterPro" id="IPR056119">
    <property type="entry name" value="DUF7702"/>
</dbReference>
<feature type="transmembrane region" description="Helical" evidence="2">
    <location>
        <begin position="74"/>
        <end position="95"/>
    </location>
</feature>
<evidence type="ECO:0000313" key="4">
    <source>
        <dbReference type="EMBL" id="KAK3053202.1"/>
    </source>
</evidence>
<name>A0AAJ0DMS0_9PEZI</name>
<feature type="transmembrane region" description="Helical" evidence="2">
    <location>
        <begin position="132"/>
        <end position="154"/>
    </location>
</feature>
<feature type="compositionally biased region" description="Basic residues" evidence="1">
    <location>
        <begin position="30"/>
        <end position="40"/>
    </location>
</feature>
<feature type="region of interest" description="Disordered" evidence="1">
    <location>
        <begin position="29"/>
        <end position="71"/>
    </location>
</feature>
<feature type="transmembrane region" description="Helical" evidence="2">
    <location>
        <begin position="166"/>
        <end position="192"/>
    </location>
</feature>
<feature type="transmembrane region" description="Helical" evidence="2">
    <location>
        <begin position="280"/>
        <end position="304"/>
    </location>
</feature>
<comment type="caution">
    <text evidence="4">The sequence shown here is derived from an EMBL/GenBank/DDBJ whole genome shotgun (WGS) entry which is preliminary data.</text>
</comment>
<feature type="transmembrane region" description="Helical" evidence="2">
    <location>
        <begin position="212"/>
        <end position="233"/>
    </location>
</feature>
<dbReference type="AlphaFoldDB" id="A0AAJ0DMS0"/>
<evidence type="ECO:0000256" key="2">
    <source>
        <dbReference type="SAM" id="Phobius"/>
    </source>
</evidence>
<feature type="region of interest" description="Disordered" evidence="1">
    <location>
        <begin position="309"/>
        <end position="375"/>
    </location>
</feature>
<feature type="transmembrane region" description="Helical" evidence="2">
    <location>
        <begin position="107"/>
        <end position="126"/>
    </location>
</feature>
<sequence>MEKRLQFGHSWEKAILQYPAELLDITKGKAAPHQRQHHTKGSTTSKASPHRHHHTEGTTPPESQPRMAPPTPDAALAAAEVAFYATTLLVSLFYFLCYQSPRYWRSYGFLALFCLIQLVSASIVLGSGSQVAASQVFSGCGTGVILMVLVGFLFNLDDSLERTAKILSDVLAIFVLSLMFGLFFTFVGSVVLADPRRHDSKSTEQDYGCVEAGSVLLLITYGGLAYFAARLYQHKHNMVQEGRKLANTVAVALPFLLIPIIHAMSMAFSRAASIFQYRHVNIYVSAFMRFLPEAVVVILFLSAGPMRQEATSQRGDPEEAPGRAPVHETGANEAPNIEAVHCPSPSPPSYQRREPPPPYQQQPSALQQWGYPQAS</sequence>
<feature type="domain" description="DUF7702" evidence="3">
    <location>
        <begin position="76"/>
        <end position="306"/>
    </location>
</feature>
<keyword evidence="2" id="KW-1133">Transmembrane helix</keyword>
<evidence type="ECO:0000256" key="1">
    <source>
        <dbReference type="SAM" id="MobiDB-lite"/>
    </source>
</evidence>
<gene>
    <name evidence="4" type="ORF">LTR09_005828</name>
</gene>
<protein>
    <recommendedName>
        <fullName evidence="3">DUF7702 domain-containing protein</fullName>
    </recommendedName>
</protein>
<keyword evidence="2" id="KW-0812">Transmembrane</keyword>
<dbReference type="PANTHER" id="PTHR42109:SF2">
    <property type="entry name" value="INTEGRAL MEMBRANE PROTEIN"/>
    <property type="match status" value="1"/>
</dbReference>
<evidence type="ECO:0000313" key="5">
    <source>
        <dbReference type="Proteomes" id="UP001271007"/>
    </source>
</evidence>
<evidence type="ECO:0000259" key="3">
    <source>
        <dbReference type="Pfam" id="PF24800"/>
    </source>
</evidence>
<organism evidence="4 5">
    <name type="scientific">Extremus antarcticus</name>
    <dbReference type="NCBI Taxonomy" id="702011"/>
    <lineage>
        <taxon>Eukaryota</taxon>
        <taxon>Fungi</taxon>
        <taxon>Dikarya</taxon>
        <taxon>Ascomycota</taxon>
        <taxon>Pezizomycotina</taxon>
        <taxon>Dothideomycetes</taxon>
        <taxon>Dothideomycetidae</taxon>
        <taxon>Mycosphaerellales</taxon>
        <taxon>Extremaceae</taxon>
        <taxon>Extremus</taxon>
    </lineage>
</organism>
<dbReference type="PANTHER" id="PTHR42109">
    <property type="entry name" value="UNPLACED GENOMIC SCAFFOLD UM_SCAF_CONTIG_1.265, WHOLE GENOME SHOTGUN SEQUENCE"/>
    <property type="match status" value="1"/>
</dbReference>
<reference evidence="4" key="1">
    <citation type="submission" date="2023-04" db="EMBL/GenBank/DDBJ databases">
        <title>Black Yeasts Isolated from many extreme environments.</title>
        <authorList>
            <person name="Coleine C."/>
            <person name="Stajich J.E."/>
            <person name="Selbmann L."/>
        </authorList>
    </citation>
    <scope>NUCLEOTIDE SEQUENCE</scope>
    <source>
        <strain evidence="4">CCFEE 5312</strain>
    </source>
</reference>
<proteinExistence type="predicted"/>
<keyword evidence="2" id="KW-0472">Membrane</keyword>
<feature type="transmembrane region" description="Helical" evidence="2">
    <location>
        <begin position="245"/>
        <end position="268"/>
    </location>
</feature>